<feature type="region of interest" description="Disordered" evidence="1">
    <location>
        <begin position="132"/>
        <end position="350"/>
    </location>
</feature>
<name>A0A9N8HEI7_9STRA</name>
<dbReference type="Proteomes" id="UP001153069">
    <property type="component" value="Unassembled WGS sequence"/>
</dbReference>
<dbReference type="EMBL" id="CAICTM010000516">
    <property type="protein sequence ID" value="CAB9512078.1"/>
    <property type="molecule type" value="Genomic_DNA"/>
</dbReference>
<feature type="region of interest" description="Disordered" evidence="1">
    <location>
        <begin position="89"/>
        <end position="110"/>
    </location>
</feature>
<feature type="compositionally biased region" description="Acidic residues" evidence="1">
    <location>
        <begin position="221"/>
        <end position="237"/>
    </location>
</feature>
<feature type="compositionally biased region" description="Basic residues" evidence="1">
    <location>
        <begin position="199"/>
        <end position="217"/>
    </location>
</feature>
<feature type="compositionally biased region" description="Basic and acidic residues" evidence="1">
    <location>
        <begin position="143"/>
        <end position="152"/>
    </location>
</feature>
<reference evidence="2" key="1">
    <citation type="submission" date="2020-06" db="EMBL/GenBank/DDBJ databases">
        <authorList>
            <consortium name="Plant Systems Biology data submission"/>
        </authorList>
    </citation>
    <scope>NUCLEOTIDE SEQUENCE</scope>
    <source>
        <strain evidence="2">D6</strain>
    </source>
</reference>
<keyword evidence="3" id="KW-1185">Reference proteome</keyword>
<feature type="compositionally biased region" description="Basic and acidic residues" evidence="1">
    <location>
        <begin position="310"/>
        <end position="319"/>
    </location>
</feature>
<feature type="compositionally biased region" description="Basic residues" evidence="1">
    <location>
        <begin position="132"/>
        <end position="142"/>
    </location>
</feature>
<evidence type="ECO:0000313" key="2">
    <source>
        <dbReference type="EMBL" id="CAB9512078.1"/>
    </source>
</evidence>
<feature type="compositionally biased region" description="Low complexity" evidence="1">
    <location>
        <begin position="7"/>
        <end position="21"/>
    </location>
</feature>
<protein>
    <submittedName>
        <fullName evidence="2">Uncharacterized protein</fullName>
    </submittedName>
</protein>
<comment type="caution">
    <text evidence="2">The sequence shown here is derived from an EMBL/GenBank/DDBJ whole genome shotgun (WGS) entry which is preliminary data.</text>
</comment>
<feature type="compositionally biased region" description="Acidic residues" evidence="1">
    <location>
        <begin position="93"/>
        <end position="106"/>
    </location>
</feature>
<dbReference type="AlphaFoldDB" id="A0A9N8HEI7"/>
<feature type="compositionally biased region" description="Low complexity" evidence="1">
    <location>
        <begin position="328"/>
        <end position="341"/>
    </location>
</feature>
<evidence type="ECO:0000256" key="1">
    <source>
        <dbReference type="SAM" id="MobiDB-lite"/>
    </source>
</evidence>
<accession>A0A9N8HEI7</accession>
<evidence type="ECO:0000313" key="3">
    <source>
        <dbReference type="Proteomes" id="UP001153069"/>
    </source>
</evidence>
<feature type="region of interest" description="Disordered" evidence="1">
    <location>
        <begin position="1"/>
        <end position="50"/>
    </location>
</feature>
<proteinExistence type="predicted"/>
<feature type="compositionally biased region" description="Acidic residues" evidence="1">
    <location>
        <begin position="171"/>
        <end position="186"/>
    </location>
</feature>
<sequence>MSHLNHHSSNNNNNYNASSSSGMVVQYGFRDDDDDSEDGRPSLFGGLRQSSSRRLKKIGNVVSDAKSLLAGAKAASAGHFGLVYGLDNKYSDSDSESEESESDSDDNASVCSKASVASKAGKTLKILGGKVKKGVKKVRGKRRGSDKVKEYEPEQAPPPPPMGHIHTNSDHEDDEDDDLSDDDDGDASVASRASDAVRRVKGKLSKALKVVNRKNKKYNNEFDDDDSSLSSEEEDLLFDAVPTVPTSRRSLGLRRCHTSSSHEKRSAGPLDVHPTKQAPRRHTSDPMGLQVLRRKSKQPLQDDSDSLSDLSDHNDDARRRGGKKKSSTSKNKNNTTASSSSFHNTNWSMNVTPEMKKKWEMNVSRNLLVVEADHGHGATRAA</sequence>
<gene>
    <name evidence="2" type="ORF">SEMRO_517_G158670.1</name>
</gene>
<organism evidence="2 3">
    <name type="scientific">Seminavis robusta</name>
    <dbReference type="NCBI Taxonomy" id="568900"/>
    <lineage>
        <taxon>Eukaryota</taxon>
        <taxon>Sar</taxon>
        <taxon>Stramenopiles</taxon>
        <taxon>Ochrophyta</taxon>
        <taxon>Bacillariophyta</taxon>
        <taxon>Bacillariophyceae</taxon>
        <taxon>Bacillariophycidae</taxon>
        <taxon>Naviculales</taxon>
        <taxon>Naviculaceae</taxon>
        <taxon>Seminavis</taxon>
    </lineage>
</organism>